<dbReference type="PANTHER" id="PTHR18937">
    <property type="entry name" value="STRUCTURAL MAINTENANCE OF CHROMOSOMES SMC FAMILY MEMBER"/>
    <property type="match status" value="1"/>
</dbReference>
<evidence type="ECO:0000256" key="1">
    <source>
        <dbReference type="SAM" id="Coils"/>
    </source>
</evidence>
<proteinExistence type="predicted"/>
<evidence type="ECO:0000313" key="3">
    <source>
        <dbReference type="EMBL" id="TFL03660.1"/>
    </source>
</evidence>
<feature type="coiled-coil region" evidence="1">
    <location>
        <begin position="471"/>
        <end position="561"/>
    </location>
</feature>
<feature type="region of interest" description="Disordered" evidence="2">
    <location>
        <begin position="1212"/>
        <end position="1516"/>
    </location>
</feature>
<dbReference type="OrthoDB" id="10255344at2759"/>
<feature type="compositionally biased region" description="Low complexity" evidence="2">
    <location>
        <begin position="1310"/>
        <end position="1323"/>
    </location>
</feature>
<dbReference type="Gene3D" id="1.10.287.1490">
    <property type="match status" value="1"/>
</dbReference>
<organism evidence="3 4">
    <name type="scientific">Pterulicium gracile</name>
    <dbReference type="NCBI Taxonomy" id="1884261"/>
    <lineage>
        <taxon>Eukaryota</taxon>
        <taxon>Fungi</taxon>
        <taxon>Dikarya</taxon>
        <taxon>Basidiomycota</taxon>
        <taxon>Agaricomycotina</taxon>
        <taxon>Agaricomycetes</taxon>
        <taxon>Agaricomycetidae</taxon>
        <taxon>Agaricales</taxon>
        <taxon>Pleurotineae</taxon>
        <taxon>Pterulaceae</taxon>
        <taxon>Pterulicium</taxon>
    </lineage>
</organism>
<keyword evidence="4" id="KW-1185">Reference proteome</keyword>
<feature type="compositionally biased region" description="Low complexity" evidence="2">
    <location>
        <begin position="1253"/>
        <end position="1303"/>
    </location>
</feature>
<feature type="region of interest" description="Disordered" evidence="2">
    <location>
        <begin position="149"/>
        <end position="171"/>
    </location>
</feature>
<name>A0A5C3QS47_9AGAR</name>
<protein>
    <submittedName>
        <fullName evidence="3">Uncharacterized protein</fullName>
    </submittedName>
</protein>
<feature type="coiled-coil region" evidence="1">
    <location>
        <begin position="593"/>
        <end position="669"/>
    </location>
</feature>
<feature type="compositionally biased region" description="Basic and acidic residues" evidence="2">
    <location>
        <begin position="1404"/>
        <end position="1416"/>
    </location>
</feature>
<evidence type="ECO:0000313" key="4">
    <source>
        <dbReference type="Proteomes" id="UP000305067"/>
    </source>
</evidence>
<dbReference type="Proteomes" id="UP000305067">
    <property type="component" value="Unassembled WGS sequence"/>
</dbReference>
<feature type="compositionally biased region" description="Polar residues" evidence="2">
    <location>
        <begin position="1477"/>
        <end position="1498"/>
    </location>
</feature>
<feature type="compositionally biased region" description="Low complexity" evidence="2">
    <location>
        <begin position="725"/>
        <end position="736"/>
    </location>
</feature>
<reference evidence="3 4" key="1">
    <citation type="journal article" date="2019" name="Nat. Ecol. Evol.">
        <title>Megaphylogeny resolves global patterns of mushroom evolution.</title>
        <authorList>
            <person name="Varga T."/>
            <person name="Krizsan K."/>
            <person name="Foldi C."/>
            <person name="Dima B."/>
            <person name="Sanchez-Garcia M."/>
            <person name="Sanchez-Ramirez S."/>
            <person name="Szollosi G.J."/>
            <person name="Szarkandi J.G."/>
            <person name="Papp V."/>
            <person name="Albert L."/>
            <person name="Andreopoulos W."/>
            <person name="Angelini C."/>
            <person name="Antonin V."/>
            <person name="Barry K.W."/>
            <person name="Bougher N.L."/>
            <person name="Buchanan P."/>
            <person name="Buyck B."/>
            <person name="Bense V."/>
            <person name="Catcheside P."/>
            <person name="Chovatia M."/>
            <person name="Cooper J."/>
            <person name="Damon W."/>
            <person name="Desjardin D."/>
            <person name="Finy P."/>
            <person name="Geml J."/>
            <person name="Haridas S."/>
            <person name="Hughes K."/>
            <person name="Justo A."/>
            <person name="Karasinski D."/>
            <person name="Kautmanova I."/>
            <person name="Kiss B."/>
            <person name="Kocsube S."/>
            <person name="Kotiranta H."/>
            <person name="LaButti K.M."/>
            <person name="Lechner B.E."/>
            <person name="Liimatainen K."/>
            <person name="Lipzen A."/>
            <person name="Lukacs Z."/>
            <person name="Mihaltcheva S."/>
            <person name="Morgado L.N."/>
            <person name="Niskanen T."/>
            <person name="Noordeloos M.E."/>
            <person name="Ohm R.A."/>
            <person name="Ortiz-Santana B."/>
            <person name="Ovrebo C."/>
            <person name="Racz N."/>
            <person name="Riley R."/>
            <person name="Savchenko A."/>
            <person name="Shiryaev A."/>
            <person name="Soop K."/>
            <person name="Spirin V."/>
            <person name="Szebenyi C."/>
            <person name="Tomsovsky M."/>
            <person name="Tulloss R.E."/>
            <person name="Uehling J."/>
            <person name="Grigoriev I.V."/>
            <person name="Vagvolgyi C."/>
            <person name="Papp T."/>
            <person name="Martin F.M."/>
            <person name="Miettinen O."/>
            <person name="Hibbett D.S."/>
            <person name="Nagy L.G."/>
        </authorList>
    </citation>
    <scope>NUCLEOTIDE SEQUENCE [LARGE SCALE GENOMIC DNA]</scope>
    <source>
        <strain evidence="3 4">CBS 309.79</strain>
    </source>
</reference>
<sequence>MPGMATYSSIGSNDVTKEAQNVKDKLASKDAQISAQETKLLKQGEELEDIREILNETLHKLNTQTKRALSLESDLEARSEQLQIEKISSQNAQIALKAANESLKSKDLETRELQTILDSLSNKSTGDITKLQQEKLAAEKKVRQLEASIQDMKNAPVPPPSRLPTRGRSSSLSNFKISNLEHDTAELRSQLSRAQQDLSQANQKASHLNSQVMKLSNENTAAERKFTSRIDELEMLRNNAGNSEREAELMQRIEADEAQIEALQTMLQSNEDVKALQRQLKAVEAQLKQRQHELTQREADNTDLVMEKEAILDELDSVKADAEKLENQLSELKNIDTSTEKDAALSELKRMFPIIGRLRDERNEARRQLEFIEAEQRFTVEALEKAKSDLRLSSGNQSASTRIQAQAEALQEKASLVVNAFAIVIRHTFSRSELALSALHSAAEASHAQHAAQKDRIAVLEERLDVTSQGLAGLTQERDDLQHRLADEETTVFTLQSNVRDQDLEIEHLNHLLTEKSKELRTLEAERNSLDLQITNLNNDLEAAQEELTDAEGRYSSLQAQQLNNMSSTQVVASLKRQIQELDGRVMRRMETIGLLQHDVKRLETNLKLQEERIVELAAELEEAEADKKTMLEDCADARALRDEEHARVEMFEEQVEVLEETLEGREREVVGTIKSYMAFVGKSRIQRRTESGRMVERIESLQASLKDVQKELGEYTTEVGSLRSQAAASSQSSQQEQRDTTLDSDHRLAELQDRLDSETSQLRSSLEAKIQEHAQLQTEYDELDDEFAMSRQQTADLSQTIDHLLRSVEEEKQAAQVVQEKVDLLEAKLKAAFAERAELESKYAVEATEAEEEHRGKLEHWQKRCDELDGKLMAALAEKSSAETKVGDLEKQLIEARRSGSEDSDQLAAIQQRLDDTTRQLETSKAAQVEVQALLDEARSSLASADEAKEKIDAELEQASAEQERLNEEIACLSTQLEEQSALQDSTAAKVSELEDSVETAKAQHVKERSALEEKVQTLSQSSSTKISALQTEAESLKEEMAAVQEQLQEVEEERDVQQMEVTTLTAEVQQLTSLKRHNEAQLRDAEKKLAAITATLEETNQKLAESNKLAQTSSADLTMQVIRHQQEIDGLKKEIAVWEAKPRLDDMLSELEEKNNELEELLRAKSEEIDENDEKILEILQEKKKALAKVDSLTRKVQLLQTKLVAMKSLEAPAQPQPPALPRASSSRSIQPKASHESVAFPLQPPPVPRPSSSRSIEQSVSQEPVAQRSSSSRSIEQSVSQEPVVPRASSSRSIVSAESVALPPSRPSSVASGSMGSSQRDAARRSTSRSSPHNIPIPDYIPAPPQHRSSSPNRAVSGPSGLPRPKTPERKSAAPVVFRAKTPDPSLQMDTTSLAGKKRRTPDEHEPEPERHPAQLFTTESTPAGTPDFSAGITPRTRTLSNTPHAGFTPRRRPAAVVNDRPVLPVPAPKTPRITVQSATNEPENNPSLASQSTRPAKKTWLGKIRGGASARP</sequence>
<dbReference type="EMBL" id="ML178820">
    <property type="protein sequence ID" value="TFL03660.1"/>
    <property type="molecule type" value="Genomic_DNA"/>
</dbReference>
<keyword evidence="1" id="KW-0175">Coiled coil</keyword>
<gene>
    <name evidence="3" type="ORF">BDV98DRAFT_395019</name>
</gene>
<accession>A0A5C3QS47</accession>
<dbReference type="STRING" id="1884261.A0A5C3QS47"/>
<evidence type="ECO:0000256" key="2">
    <source>
        <dbReference type="SAM" id="MobiDB-lite"/>
    </source>
</evidence>
<feature type="region of interest" description="Disordered" evidence="2">
    <location>
        <begin position="720"/>
        <end position="744"/>
    </location>
</feature>